<dbReference type="STRING" id="147828.A0A4S2M649"/>
<evidence type="ECO:0000313" key="2">
    <source>
        <dbReference type="Proteomes" id="UP000308267"/>
    </source>
</evidence>
<dbReference type="AlphaFoldDB" id="A0A4S2M649"/>
<accession>A0A4S2M649</accession>
<dbReference type="OrthoDB" id="5985073at2759"/>
<protein>
    <submittedName>
        <fullName evidence="1">Uncharacterized protein</fullName>
    </submittedName>
</protein>
<dbReference type="Proteomes" id="UP000308267">
    <property type="component" value="Unassembled WGS sequence"/>
</dbReference>
<reference evidence="1 2" key="1">
    <citation type="journal article" date="2019" name="BMC Genomics">
        <title>New insights from Opisthorchis felineus genome: update on genomics of the epidemiologically important liver flukes.</title>
        <authorList>
            <person name="Ershov N.I."/>
            <person name="Mordvinov V.A."/>
            <person name="Prokhortchouk E.B."/>
            <person name="Pakharukova M.Y."/>
            <person name="Gunbin K.V."/>
            <person name="Ustyantsev K."/>
            <person name="Genaev M.A."/>
            <person name="Blinov A.G."/>
            <person name="Mazur A."/>
            <person name="Boulygina E."/>
            <person name="Tsygankova S."/>
            <person name="Khrameeva E."/>
            <person name="Chekanov N."/>
            <person name="Fan G."/>
            <person name="Xiao A."/>
            <person name="Zhang H."/>
            <person name="Xu X."/>
            <person name="Yang H."/>
            <person name="Solovyev V."/>
            <person name="Lee S.M."/>
            <person name="Liu X."/>
            <person name="Afonnikov D.A."/>
            <person name="Skryabin K.G."/>
        </authorList>
    </citation>
    <scope>NUCLEOTIDE SEQUENCE [LARGE SCALE GENOMIC DNA]</scope>
    <source>
        <strain evidence="1">AK-0245</strain>
        <tissue evidence="1">Whole organism</tissue>
    </source>
</reference>
<evidence type="ECO:0000313" key="1">
    <source>
        <dbReference type="EMBL" id="TGZ71871.1"/>
    </source>
</evidence>
<name>A0A4S2M649_OPIFE</name>
<organism evidence="1 2">
    <name type="scientific">Opisthorchis felineus</name>
    <dbReference type="NCBI Taxonomy" id="147828"/>
    <lineage>
        <taxon>Eukaryota</taxon>
        <taxon>Metazoa</taxon>
        <taxon>Spiralia</taxon>
        <taxon>Lophotrochozoa</taxon>
        <taxon>Platyhelminthes</taxon>
        <taxon>Trematoda</taxon>
        <taxon>Digenea</taxon>
        <taxon>Opisthorchiida</taxon>
        <taxon>Opisthorchiata</taxon>
        <taxon>Opisthorchiidae</taxon>
        <taxon>Opisthorchis</taxon>
    </lineage>
</organism>
<comment type="caution">
    <text evidence="1">The sequence shown here is derived from an EMBL/GenBank/DDBJ whole genome shotgun (WGS) entry which is preliminary data.</text>
</comment>
<gene>
    <name evidence="1" type="ORF">CRM22_002411</name>
</gene>
<sequence length="103" mass="11825">CYHCFVCVLQQQRPGQRLCLQHNQRPLVQWNSYSREMIGTHCSQTVGSRVPSGICITRHNSLGIIRKMEVDYYSYENFIEAIKFMEASGHGKFLNEPGSSTII</sequence>
<dbReference type="EMBL" id="SJOL01004256">
    <property type="protein sequence ID" value="TGZ71871.1"/>
    <property type="molecule type" value="Genomic_DNA"/>
</dbReference>
<proteinExistence type="predicted"/>
<feature type="non-terminal residue" evidence="1">
    <location>
        <position position="1"/>
    </location>
</feature>
<keyword evidence="2" id="KW-1185">Reference proteome</keyword>